<dbReference type="Gene3D" id="3.40.50.720">
    <property type="entry name" value="NAD(P)-binding Rossmann-like Domain"/>
    <property type="match status" value="1"/>
</dbReference>
<dbReference type="RefSeq" id="WP_020203117.1">
    <property type="nucleotide sequence ID" value="NZ_QASO01000032.1"/>
</dbReference>
<dbReference type="InterPro" id="IPR036291">
    <property type="entry name" value="NAD(P)-bd_dom_sf"/>
</dbReference>
<evidence type="ECO:0000313" key="3">
    <source>
        <dbReference type="Proteomes" id="UP000244052"/>
    </source>
</evidence>
<dbReference type="Pfam" id="PF13561">
    <property type="entry name" value="adh_short_C2"/>
    <property type="match status" value="1"/>
</dbReference>
<comment type="similarity">
    <text evidence="1">Belongs to the short-chain dehydrogenases/reductases (SDR) family.</text>
</comment>
<protein>
    <submittedName>
        <fullName evidence="2">KR domain-containing protein</fullName>
    </submittedName>
</protein>
<dbReference type="Proteomes" id="UP000244052">
    <property type="component" value="Unassembled WGS sequence"/>
</dbReference>
<gene>
    <name evidence="2" type="ORF">DBO86_05645</name>
</gene>
<evidence type="ECO:0000256" key="1">
    <source>
        <dbReference type="ARBA" id="ARBA00006484"/>
    </source>
</evidence>
<dbReference type="GO" id="GO:0016616">
    <property type="term" value="F:oxidoreductase activity, acting on the CH-OH group of donors, NAD or NADP as acceptor"/>
    <property type="evidence" value="ECO:0007669"/>
    <property type="project" value="TreeGrafter"/>
</dbReference>
<proteinExistence type="inferred from homology"/>
<dbReference type="CDD" id="cd05233">
    <property type="entry name" value="SDR_c"/>
    <property type="match status" value="1"/>
</dbReference>
<dbReference type="PANTHER" id="PTHR42760">
    <property type="entry name" value="SHORT-CHAIN DEHYDROGENASES/REDUCTASES FAMILY MEMBER"/>
    <property type="match status" value="1"/>
</dbReference>
<name>A0A2T5PQL6_ECTOL</name>
<evidence type="ECO:0000313" key="2">
    <source>
        <dbReference type="EMBL" id="PTU80021.1"/>
    </source>
</evidence>
<dbReference type="SUPFAM" id="SSF51735">
    <property type="entry name" value="NAD(P)-binding Rossmann-fold domains"/>
    <property type="match status" value="1"/>
</dbReference>
<comment type="caution">
    <text evidence="2">The sequence shown here is derived from an EMBL/GenBank/DDBJ whole genome shotgun (WGS) entry which is preliminary data.</text>
</comment>
<dbReference type="EMBL" id="QASO01000032">
    <property type="protein sequence ID" value="PTU80021.1"/>
    <property type="molecule type" value="Genomic_DNA"/>
</dbReference>
<reference evidence="2 3" key="1">
    <citation type="submission" date="2018-04" db="EMBL/GenBank/DDBJ databases">
        <title>Pseudomonas sp. nov., isolated from mangrove soil.</title>
        <authorList>
            <person name="Chen C."/>
        </authorList>
    </citation>
    <scope>NUCLEOTIDE SEQUENCE [LARGE SCALE GENOMIC DNA]</scope>
    <source>
        <strain evidence="2 3">JCM 14246</strain>
    </source>
</reference>
<keyword evidence="3" id="KW-1185">Reference proteome</keyword>
<sequence length="250" mass="26529">MRLQGKTALITGATSGIGLATAELFLREGAQVAITGRDAARLEQARKNLGGAVTAIQADVRAREDMQRMAREVAAAFGEGGLDVFFGNAGVAYATPLLSTDEARFDELMAVNVKGLFFSMQAIAPVLRDGASVVLNSAWLNAVGMGGFSALAASKSAVRSFARSWSCELLDRKIRVNAVSPGAIDTPIFELEGVSAEQLVETKRLMSLRIPARRMGDPEEIAQAVLFLASDESRYMLGAEIVVDGGFSQL</sequence>
<dbReference type="InterPro" id="IPR002347">
    <property type="entry name" value="SDR_fam"/>
</dbReference>
<accession>A0A2T5PQL6</accession>
<dbReference type="FunFam" id="3.40.50.720:FF:000084">
    <property type="entry name" value="Short-chain dehydrogenase reductase"/>
    <property type="match status" value="1"/>
</dbReference>
<organism evidence="2 3">
    <name type="scientific">Ectopseudomonas oleovorans</name>
    <name type="common">Pseudomonas oleovorans</name>
    <dbReference type="NCBI Taxonomy" id="301"/>
    <lineage>
        <taxon>Bacteria</taxon>
        <taxon>Pseudomonadati</taxon>
        <taxon>Pseudomonadota</taxon>
        <taxon>Gammaproteobacteria</taxon>
        <taxon>Pseudomonadales</taxon>
        <taxon>Pseudomonadaceae</taxon>
        <taxon>Ectopseudomonas</taxon>
    </lineage>
</organism>
<dbReference type="AlphaFoldDB" id="A0A2T5PQL6"/>
<dbReference type="PRINTS" id="PR00081">
    <property type="entry name" value="GDHRDH"/>
</dbReference>